<feature type="transmembrane region" description="Helical" evidence="6">
    <location>
        <begin position="409"/>
        <end position="429"/>
    </location>
</feature>
<feature type="transmembrane region" description="Helical" evidence="6">
    <location>
        <begin position="327"/>
        <end position="349"/>
    </location>
</feature>
<feature type="transmembrane region" description="Helical" evidence="6">
    <location>
        <begin position="482"/>
        <end position="506"/>
    </location>
</feature>
<evidence type="ECO:0000256" key="5">
    <source>
        <dbReference type="ARBA" id="ARBA00023136"/>
    </source>
</evidence>
<proteinExistence type="predicted"/>
<name>A0ABP7NAD6_9GAMM</name>
<gene>
    <name evidence="8" type="ORF">GCM10022277_41310</name>
</gene>
<feature type="transmembrane region" description="Helical" evidence="6">
    <location>
        <begin position="369"/>
        <end position="388"/>
    </location>
</feature>
<dbReference type="EMBL" id="BAABBN010000015">
    <property type="protein sequence ID" value="GAA3941076.1"/>
    <property type="molecule type" value="Genomic_DNA"/>
</dbReference>
<feature type="transmembrane region" description="Helical" evidence="6">
    <location>
        <begin position="435"/>
        <end position="461"/>
    </location>
</feature>
<comment type="caution">
    <text evidence="8">The sequence shown here is derived from an EMBL/GenBank/DDBJ whole genome shotgun (WGS) entry which is preliminary data.</text>
</comment>
<protein>
    <submittedName>
        <fullName evidence="8">ABC transporter permease</fullName>
    </submittedName>
</protein>
<feature type="domain" description="ABC3 transporter permease C-terminal" evidence="7">
    <location>
        <begin position="278"/>
        <end position="396"/>
    </location>
</feature>
<evidence type="ECO:0000259" key="7">
    <source>
        <dbReference type="Pfam" id="PF02687"/>
    </source>
</evidence>
<feature type="transmembrane region" description="Helical" evidence="6">
    <location>
        <begin position="783"/>
        <end position="803"/>
    </location>
</feature>
<keyword evidence="3 6" id="KW-0812">Transmembrane</keyword>
<dbReference type="Pfam" id="PF02687">
    <property type="entry name" value="FtsX"/>
    <property type="match status" value="2"/>
</dbReference>
<dbReference type="Proteomes" id="UP001501565">
    <property type="component" value="Unassembled WGS sequence"/>
</dbReference>
<dbReference type="InterPro" id="IPR003838">
    <property type="entry name" value="ABC3_permease_C"/>
</dbReference>
<dbReference type="RefSeq" id="WP_344800554.1">
    <property type="nucleotide sequence ID" value="NZ_BAABBN010000015.1"/>
</dbReference>
<reference evidence="9" key="1">
    <citation type="journal article" date="2019" name="Int. J. Syst. Evol. Microbiol.">
        <title>The Global Catalogue of Microorganisms (GCM) 10K type strain sequencing project: providing services to taxonomists for standard genome sequencing and annotation.</title>
        <authorList>
            <consortium name="The Broad Institute Genomics Platform"/>
            <consortium name="The Broad Institute Genome Sequencing Center for Infectious Disease"/>
            <person name="Wu L."/>
            <person name="Ma J."/>
        </authorList>
    </citation>
    <scope>NUCLEOTIDE SEQUENCE [LARGE SCALE GENOMIC DNA]</scope>
    <source>
        <strain evidence="9">JCM 17551</strain>
    </source>
</reference>
<dbReference type="InterPro" id="IPR038766">
    <property type="entry name" value="Membrane_comp_ABC_pdt"/>
</dbReference>
<keyword evidence="9" id="KW-1185">Reference proteome</keyword>
<keyword evidence="4 6" id="KW-1133">Transmembrane helix</keyword>
<sequence length="861" mass="95857">MGHILRLGFKHWRSDFSSAEMRLLLIATLVAAMSMTMITTFTDRLTRTMEYRASELIAGDLILQGQNSMNPEWIDEAKRRGLNHTPAIVFSTMAYANDALELSRVRAVGKGYPLKGENQVTDQPYGKSKIIDGAPAPGHVWVDQRVIQALNISVGDTIELGDSEFLVEYILVQDADRSGNFYSPFGAIMMNLDDLEATGVLGPGSRVTQKHYFTAPSASNAGSAHQGKHDNNADLQQIIQFADWLKPQLTEHERLSGAIDSDTSMGTAVQRAQQYLSLASLVAVLLAGVAIAMASQRFSERHYETAALLRCLGAQQKDISRIFILKLLITGIVASVLGSALGFLAHYGLFQLMQGLLPTDVMPAQWSPVIISMLSSLVVLLAFAFAPIQQLKSVSPVRVLRRELNPKPVRLNVFYLLAILAIGGLAYVLTGNFKLTLIFVVGLSALSLLYGGLAAGFLVLIHRISNRLPRRIQTGFNQLYRHRYYAISQLGAFAFIFTAITLIIVVRTDLFSRWQASIPADTPNHFAINVLPDTKNEFEGFLKQNGVNASDFYPIVRGRLIEINGQEVKQAVSKEDNVRAVQRELSLTWSDHLSEDSEIIDGDWWPITNEVNSVEQSPSIIPPEVNRVSIESELAQKLNIKVGDELTFTIVGQPLSATVHNIRQVKWDNFKPNFYMVFEPGVLNDFHHTYINSFYLKNQNTELLLDINRNFKAVTIIPTEKVIKQVREILEQTTVAVEYILMLVLLAGIVLLFATLLSTLSLRRHEAAIYRTLGASGNYIRNLIVYEYLWLGLLAGGLAMLSTELLSWALYSNVFDADWKPHPLLWVFTPLFAMAVIVISGWLASRPVMTASPNRLLREVG</sequence>
<evidence type="ECO:0000256" key="6">
    <source>
        <dbReference type="SAM" id="Phobius"/>
    </source>
</evidence>
<evidence type="ECO:0000256" key="2">
    <source>
        <dbReference type="ARBA" id="ARBA00022475"/>
    </source>
</evidence>
<evidence type="ECO:0000256" key="3">
    <source>
        <dbReference type="ARBA" id="ARBA00022692"/>
    </source>
</evidence>
<evidence type="ECO:0000256" key="1">
    <source>
        <dbReference type="ARBA" id="ARBA00004651"/>
    </source>
</evidence>
<keyword evidence="5 6" id="KW-0472">Membrane</keyword>
<feature type="domain" description="ABC3 transporter permease C-terminal" evidence="7">
    <location>
        <begin position="741"/>
        <end position="853"/>
    </location>
</feature>
<feature type="transmembrane region" description="Helical" evidence="6">
    <location>
        <begin position="739"/>
        <end position="762"/>
    </location>
</feature>
<feature type="transmembrane region" description="Helical" evidence="6">
    <location>
        <begin position="275"/>
        <end position="294"/>
    </location>
</feature>
<feature type="transmembrane region" description="Helical" evidence="6">
    <location>
        <begin position="823"/>
        <end position="845"/>
    </location>
</feature>
<evidence type="ECO:0000256" key="4">
    <source>
        <dbReference type="ARBA" id="ARBA00022989"/>
    </source>
</evidence>
<evidence type="ECO:0000313" key="9">
    <source>
        <dbReference type="Proteomes" id="UP001501565"/>
    </source>
</evidence>
<keyword evidence="2" id="KW-1003">Cell membrane</keyword>
<organism evidence="8 9">
    <name type="scientific">Litoribacillus peritrichatus</name>
    <dbReference type="NCBI Taxonomy" id="718191"/>
    <lineage>
        <taxon>Bacteria</taxon>
        <taxon>Pseudomonadati</taxon>
        <taxon>Pseudomonadota</taxon>
        <taxon>Gammaproteobacteria</taxon>
        <taxon>Oceanospirillales</taxon>
        <taxon>Oceanospirillaceae</taxon>
        <taxon>Litoribacillus</taxon>
    </lineage>
</organism>
<dbReference type="PANTHER" id="PTHR30287">
    <property type="entry name" value="MEMBRANE COMPONENT OF PREDICTED ABC SUPERFAMILY METABOLITE UPTAKE TRANSPORTER"/>
    <property type="match status" value="1"/>
</dbReference>
<accession>A0ABP7NAD6</accession>
<comment type="subcellular location">
    <subcellularLocation>
        <location evidence="1">Cell membrane</location>
        <topology evidence="1">Multi-pass membrane protein</topology>
    </subcellularLocation>
</comment>
<feature type="transmembrane region" description="Helical" evidence="6">
    <location>
        <begin position="21"/>
        <end position="41"/>
    </location>
</feature>
<evidence type="ECO:0000313" key="8">
    <source>
        <dbReference type="EMBL" id="GAA3941076.1"/>
    </source>
</evidence>
<dbReference type="PANTHER" id="PTHR30287:SF1">
    <property type="entry name" value="INNER MEMBRANE PROTEIN"/>
    <property type="match status" value="1"/>
</dbReference>